<reference evidence="2" key="1">
    <citation type="submission" date="2013-05" db="EMBL/GenBank/DDBJ databases">
        <authorList>
            <person name="Yim A.K.Y."/>
            <person name="Chan T.F."/>
            <person name="Ji K.M."/>
            <person name="Liu X.Y."/>
            <person name="Zhou J.W."/>
            <person name="Li R.Q."/>
            <person name="Yang K.Y."/>
            <person name="Li J."/>
            <person name="Li M."/>
            <person name="Law P.T.W."/>
            <person name="Wu Y.L."/>
            <person name="Cai Z.L."/>
            <person name="Qin H."/>
            <person name="Bao Y."/>
            <person name="Leung R.K.K."/>
            <person name="Ng P.K.S."/>
            <person name="Zou J."/>
            <person name="Zhong X.J."/>
            <person name="Ran P.X."/>
            <person name="Zhong N.S."/>
            <person name="Liu Z.G."/>
            <person name="Tsui S.K.W."/>
        </authorList>
    </citation>
    <scope>NUCLEOTIDE SEQUENCE</scope>
    <source>
        <strain evidence="2">Derf</strain>
        <tissue evidence="2">Whole organism</tissue>
    </source>
</reference>
<reference evidence="2" key="2">
    <citation type="journal article" date="2022" name="Res Sq">
        <title>Comparative Genomics Reveals Insights into the Divergent Evolution of Astigmatic Mites and Household Pest Adaptations.</title>
        <authorList>
            <person name="Xiong Q."/>
            <person name="Wan A.T.-Y."/>
            <person name="Liu X.-Y."/>
            <person name="Fung C.S.-H."/>
            <person name="Xiao X."/>
            <person name="Malainual N."/>
            <person name="Hou J."/>
            <person name="Wang L."/>
            <person name="Wang M."/>
            <person name="Yang K."/>
            <person name="Cui Y."/>
            <person name="Leung E."/>
            <person name="Nong W."/>
            <person name="Shin S.-K."/>
            <person name="Au S."/>
            <person name="Jeong K.Y."/>
            <person name="Chew F.T."/>
            <person name="Hui J."/>
            <person name="Leung T.F."/>
            <person name="Tungtrongchitr A."/>
            <person name="Zhong N."/>
            <person name="Liu Z."/>
            <person name="Tsui S."/>
        </authorList>
    </citation>
    <scope>NUCLEOTIDE SEQUENCE</scope>
    <source>
        <strain evidence="2">Derf</strain>
        <tissue evidence="2">Whole organism</tissue>
    </source>
</reference>
<sequence length="106" mass="11659">MVAEPPENPERQIDGADTQSFILTRSLRINVNANELEDDKETIGDGDDEIENEDDEGIMDRSEEFERTEIAATPDVEDEVDGTEAEVDAEVDVAATEGDDETEVEG</sequence>
<dbReference type="EMBL" id="ASGP02000004">
    <property type="protein sequence ID" value="KAH9512031.1"/>
    <property type="molecule type" value="Genomic_DNA"/>
</dbReference>
<dbReference type="AlphaFoldDB" id="A0A922L3J5"/>
<feature type="compositionally biased region" description="Acidic residues" evidence="1">
    <location>
        <begin position="36"/>
        <end position="57"/>
    </location>
</feature>
<evidence type="ECO:0000313" key="2">
    <source>
        <dbReference type="EMBL" id="KAH9512031.1"/>
    </source>
</evidence>
<keyword evidence="3" id="KW-1185">Reference proteome</keyword>
<protein>
    <submittedName>
        <fullName evidence="2">Uncharacterized protein</fullName>
    </submittedName>
</protein>
<dbReference type="Proteomes" id="UP000790347">
    <property type="component" value="Unassembled WGS sequence"/>
</dbReference>
<comment type="caution">
    <text evidence="2">The sequence shown here is derived from an EMBL/GenBank/DDBJ whole genome shotgun (WGS) entry which is preliminary data.</text>
</comment>
<feature type="compositionally biased region" description="Acidic residues" evidence="1">
    <location>
        <begin position="75"/>
        <end position="85"/>
    </location>
</feature>
<feature type="compositionally biased region" description="Basic and acidic residues" evidence="1">
    <location>
        <begin position="58"/>
        <end position="69"/>
    </location>
</feature>
<gene>
    <name evidence="2" type="ORF">DERF_010445</name>
</gene>
<proteinExistence type="predicted"/>
<organism evidence="2 3">
    <name type="scientific">Dermatophagoides farinae</name>
    <name type="common">American house dust mite</name>
    <dbReference type="NCBI Taxonomy" id="6954"/>
    <lineage>
        <taxon>Eukaryota</taxon>
        <taxon>Metazoa</taxon>
        <taxon>Ecdysozoa</taxon>
        <taxon>Arthropoda</taxon>
        <taxon>Chelicerata</taxon>
        <taxon>Arachnida</taxon>
        <taxon>Acari</taxon>
        <taxon>Acariformes</taxon>
        <taxon>Sarcoptiformes</taxon>
        <taxon>Astigmata</taxon>
        <taxon>Psoroptidia</taxon>
        <taxon>Analgoidea</taxon>
        <taxon>Pyroglyphidae</taxon>
        <taxon>Dermatophagoidinae</taxon>
        <taxon>Dermatophagoides</taxon>
    </lineage>
</organism>
<accession>A0A922L3J5</accession>
<evidence type="ECO:0000256" key="1">
    <source>
        <dbReference type="SAM" id="MobiDB-lite"/>
    </source>
</evidence>
<evidence type="ECO:0000313" key="3">
    <source>
        <dbReference type="Proteomes" id="UP000790347"/>
    </source>
</evidence>
<feature type="region of interest" description="Disordered" evidence="1">
    <location>
        <begin position="36"/>
        <end position="85"/>
    </location>
</feature>
<name>A0A922L3J5_DERFA</name>